<dbReference type="KEGG" id="pfm:Pyrfu_1866"/>
<keyword evidence="2" id="KW-1185">Reference proteome</keyword>
<name>G0ECZ9_PYRF1</name>
<dbReference type="OrthoDB" id="50338at2157"/>
<gene>
    <name evidence="1" type="ordered locus">Pyrfu_1866</name>
</gene>
<organism evidence="1 2">
    <name type="scientific">Pyrolobus fumarii (strain DSM 11204 / 1A)</name>
    <dbReference type="NCBI Taxonomy" id="694429"/>
    <lineage>
        <taxon>Archaea</taxon>
        <taxon>Thermoproteota</taxon>
        <taxon>Thermoprotei</taxon>
        <taxon>Desulfurococcales</taxon>
        <taxon>Pyrodictiaceae</taxon>
        <taxon>Pyrolobus</taxon>
    </lineage>
</organism>
<dbReference type="eggNOG" id="arCOG04409">
    <property type="taxonomic scope" value="Archaea"/>
</dbReference>
<dbReference type="EMBL" id="CP002838">
    <property type="protein sequence ID" value="AEM39719.1"/>
    <property type="molecule type" value="Genomic_DNA"/>
</dbReference>
<reference evidence="1 2" key="1">
    <citation type="journal article" date="2011" name="Stand. Genomic Sci.">
        <title>Complete genome sequence of the hyperthermophilic chemolithoautotroph Pyrolobus fumarii type strain (1A).</title>
        <authorList>
            <person name="Anderson I."/>
            <person name="Goker M."/>
            <person name="Nolan M."/>
            <person name="Lucas S."/>
            <person name="Hammon N."/>
            <person name="Deshpande S."/>
            <person name="Cheng J.F."/>
            <person name="Tapia R."/>
            <person name="Han C."/>
            <person name="Goodwin L."/>
            <person name="Pitluck S."/>
            <person name="Huntemann M."/>
            <person name="Liolios K."/>
            <person name="Ivanova N."/>
            <person name="Pagani I."/>
            <person name="Mavromatis K."/>
            <person name="Ovchinikova G."/>
            <person name="Pati A."/>
            <person name="Chen A."/>
            <person name="Palaniappan K."/>
            <person name="Land M."/>
            <person name="Hauser L."/>
            <person name="Brambilla E.M."/>
            <person name="Huber H."/>
            <person name="Yasawong M."/>
            <person name="Rohde M."/>
            <person name="Spring S."/>
            <person name="Abt B."/>
            <person name="Sikorski J."/>
            <person name="Wirth R."/>
            <person name="Detter J.C."/>
            <person name="Woyke T."/>
            <person name="Bristow J."/>
            <person name="Eisen J.A."/>
            <person name="Markowitz V."/>
            <person name="Hugenholtz P."/>
            <person name="Kyrpides N.C."/>
            <person name="Klenk H.P."/>
            <person name="Lapidus A."/>
        </authorList>
    </citation>
    <scope>NUCLEOTIDE SEQUENCE [LARGE SCALE GENOMIC DNA]</scope>
    <source>
        <strain evidence="2">DSM 11204 / 1A</strain>
    </source>
</reference>
<dbReference type="Proteomes" id="UP000001037">
    <property type="component" value="Chromosome"/>
</dbReference>
<dbReference type="AlphaFoldDB" id="G0ECZ9"/>
<proteinExistence type="predicted"/>
<evidence type="ECO:0000313" key="2">
    <source>
        <dbReference type="Proteomes" id="UP000001037"/>
    </source>
</evidence>
<evidence type="ECO:0000313" key="1">
    <source>
        <dbReference type="EMBL" id="AEM39719.1"/>
    </source>
</evidence>
<dbReference type="GeneID" id="25394875"/>
<evidence type="ECO:0008006" key="3">
    <source>
        <dbReference type="Google" id="ProtNLM"/>
    </source>
</evidence>
<accession>G0ECZ9</accession>
<dbReference type="RefSeq" id="WP_014027396.1">
    <property type="nucleotide sequence ID" value="NC_015931.1"/>
</dbReference>
<dbReference type="InParanoid" id="G0ECZ9"/>
<sequence length="186" mass="20171">MIILGVDPGLRRGGTGVAVAEYRGGRAMLLDVRATSLVEAAWLAKSLEPHVVVVDSPLSLPSGPWRRIDLVGKRLGLRLLPPGWRGMRRMVEEVTRLFRGGWLLLETHPSSVVRVSGCPSGEALVENCFDSILSSWSTRDELDAAIAACVGVAFIAGFWARIEASDGSIWLVDPMVCRKLSAPNRP</sequence>
<dbReference type="HOGENOM" id="CLU_121772_0_0_2"/>
<protein>
    <recommendedName>
        <fullName evidence="3">DUF429 domain-containing protein</fullName>
    </recommendedName>
</protein>